<gene>
    <name evidence="5" type="ORF">ABE65_010615</name>
</gene>
<sequence length="284" mass="32685">MKLCTQIERVEKTVDDFTVGPIDLDIELGTISALIGNNGAGKSTLIKMMMNLVKPDNGQLLHFGASVKSSDQWKQEVAYQPQSVLGCDLLTGKQLRDLMAPWYANWDQEMFMNLVKTFEIDLNKRFGKMSKGMQQKLNIVLALSKNTKLLILDEPTANMDIPSKQKLMDILVDWMERDERAIVIATHQVEDIKKLADYIVIMNDGKVIGKYEKEELVYRYKRYWFENGLGIEKIPGEIDRLNDRLLISNDVEQTDTFLKKNEIKIIQSEVLEVEEIITYMLMGR</sequence>
<dbReference type="Proteomes" id="UP000076623">
    <property type="component" value="Chromosome"/>
</dbReference>
<dbReference type="InterPro" id="IPR003593">
    <property type="entry name" value="AAA+_ATPase"/>
</dbReference>
<keyword evidence="6" id="KW-1185">Reference proteome</keyword>
<dbReference type="InterPro" id="IPR051782">
    <property type="entry name" value="ABC_Transporter_VariousFunc"/>
</dbReference>
<dbReference type="RefSeq" id="WP_066394543.1">
    <property type="nucleotide sequence ID" value="NZ_CP015378.1"/>
</dbReference>
<dbReference type="EMBL" id="CP015378">
    <property type="protein sequence ID" value="ANC77229.1"/>
    <property type="molecule type" value="Genomic_DNA"/>
</dbReference>
<keyword evidence="3" id="KW-0067">ATP-binding</keyword>
<dbReference type="CDD" id="cd03230">
    <property type="entry name" value="ABC_DR_subfamily_A"/>
    <property type="match status" value="1"/>
</dbReference>
<dbReference type="SUPFAM" id="SSF52540">
    <property type="entry name" value="P-loop containing nucleoside triphosphate hydrolases"/>
    <property type="match status" value="1"/>
</dbReference>
<dbReference type="SMART" id="SM00382">
    <property type="entry name" value="AAA"/>
    <property type="match status" value="1"/>
</dbReference>
<keyword evidence="2" id="KW-0547">Nucleotide-binding</keyword>
<evidence type="ECO:0000256" key="2">
    <source>
        <dbReference type="ARBA" id="ARBA00022741"/>
    </source>
</evidence>
<evidence type="ECO:0000256" key="1">
    <source>
        <dbReference type="ARBA" id="ARBA00022448"/>
    </source>
</evidence>
<dbReference type="GO" id="GO:0016887">
    <property type="term" value="F:ATP hydrolysis activity"/>
    <property type="evidence" value="ECO:0007669"/>
    <property type="project" value="InterPro"/>
</dbReference>
<dbReference type="PROSITE" id="PS50893">
    <property type="entry name" value="ABC_TRANSPORTER_2"/>
    <property type="match status" value="1"/>
</dbReference>
<dbReference type="KEGG" id="fpn:ABE65_010615"/>
<organism evidence="5 6">
    <name type="scientific">Fictibacillus phosphorivorans</name>
    <dbReference type="NCBI Taxonomy" id="1221500"/>
    <lineage>
        <taxon>Bacteria</taxon>
        <taxon>Bacillati</taxon>
        <taxon>Bacillota</taxon>
        <taxon>Bacilli</taxon>
        <taxon>Bacillales</taxon>
        <taxon>Fictibacillaceae</taxon>
        <taxon>Fictibacillus</taxon>
    </lineage>
</organism>
<evidence type="ECO:0000259" key="4">
    <source>
        <dbReference type="PROSITE" id="PS50893"/>
    </source>
</evidence>
<dbReference type="GO" id="GO:0005524">
    <property type="term" value="F:ATP binding"/>
    <property type="evidence" value="ECO:0007669"/>
    <property type="project" value="UniProtKB-KW"/>
</dbReference>
<feature type="domain" description="ABC transporter" evidence="4">
    <location>
        <begin position="1"/>
        <end position="229"/>
    </location>
</feature>
<reference evidence="5 6" key="1">
    <citation type="submission" date="2016-04" db="EMBL/GenBank/DDBJ databases">
        <title>Complete genome sequence of Fictibacillus phosphorivorans G25-29, a strain toxic to nematodes.</title>
        <authorList>
            <person name="Zheng Z."/>
        </authorList>
    </citation>
    <scope>NUCLEOTIDE SEQUENCE [LARGE SCALE GENOMIC DNA]</scope>
    <source>
        <strain evidence="5 6">G25-29</strain>
    </source>
</reference>
<dbReference type="STRING" id="1221500.ABE65_010615"/>
<evidence type="ECO:0000256" key="3">
    <source>
        <dbReference type="ARBA" id="ARBA00022840"/>
    </source>
</evidence>
<dbReference type="InterPro" id="IPR003439">
    <property type="entry name" value="ABC_transporter-like_ATP-bd"/>
</dbReference>
<keyword evidence="1" id="KW-0813">Transport</keyword>
<dbReference type="InterPro" id="IPR017871">
    <property type="entry name" value="ABC_transporter-like_CS"/>
</dbReference>
<dbReference type="PANTHER" id="PTHR42939:SF3">
    <property type="entry name" value="ABC TRANSPORTER ATP-BINDING COMPONENT"/>
    <property type="match status" value="1"/>
</dbReference>
<dbReference type="PROSITE" id="PS00211">
    <property type="entry name" value="ABC_TRANSPORTER_1"/>
    <property type="match status" value="1"/>
</dbReference>
<evidence type="ECO:0000313" key="5">
    <source>
        <dbReference type="EMBL" id="ANC77229.1"/>
    </source>
</evidence>
<evidence type="ECO:0000313" key="6">
    <source>
        <dbReference type="Proteomes" id="UP000076623"/>
    </source>
</evidence>
<dbReference type="PANTHER" id="PTHR42939">
    <property type="entry name" value="ABC TRANSPORTER ATP-BINDING PROTEIN ALBC-RELATED"/>
    <property type="match status" value="1"/>
</dbReference>
<accession>A0A168W0A0</accession>
<name>A0A168W0A0_9BACL</name>
<proteinExistence type="predicted"/>
<dbReference type="Gene3D" id="3.40.50.300">
    <property type="entry name" value="P-loop containing nucleotide triphosphate hydrolases"/>
    <property type="match status" value="1"/>
</dbReference>
<dbReference type="InterPro" id="IPR027417">
    <property type="entry name" value="P-loop_NTPase"/>
</dbReference>
<dbReference type="AlphaFoldDB" id="A0A168W0A0"/>
<dbReference type="Pfam" id="PF00005">
    <property type="entry name" value="ABC_tran"/>
    <property type="match status" value="1"/>
</dbReference>
<protein>
    <recommendedName>
        <fullName evidence="4">ABC transporter domain-containing protein</fullName>
    </recommendedName>
</protein>